<dbReference type="RefSeq" id="WP_278331907.1">
    <property type="nucleotide sequence ID" value="NZ_FQXL01000084.1"/>
</dbReference>
<evidence type="ECO:0000313" key="1">
    <source>
        <dbReference type="EMBL" id="KZL88692.1"/>
    </source>
</evidence>
<dbReference type="AlphaFoldDB" id="A0A161YF81"/>
<accession>A0A161YF81</accession>
<dbReference type="STRING" id="1121326.CLMAG_59810"/>
<gene>
    <name evidence="1" type="ORF">CLMAG_59810</name>
</gene>
<evidence type="ECO:0000313" key="2">
    <source>
        <dbReference type="Proteomes" id="UP000076603"/>
    </source>
</evidence>
<reference evidence="1 2" key="1">
    <citation type="submission" date="2016-04" db="EMBL/GenBank/DDBJ databases">
        <title>Genome sequence of Clostridium magnum DSM 2767.</title>
        <authorList>
            <person name="Poehlein A."/>
            <person name="Uhlig R."/>
            <person name="Fischer R."/>
            <person name="Bahl H."/>
            <person name="Daniel R."/>
        </authorList>
    </citation>
    <scope>NUCLEOTIDE SEQUENCE [LARGE SCALE GENOMIC DNA]</scope>
    <source>
        <strain evidence="1 2">DSM 2767</strain>
    </source>
</reference>
<comment type="caution">
    <text evidence="1">The sequence shown here is derived from an EMBL/GenBank/DDBJ whole genome shotgun (WGS) entry which is preliminary data.</text>
</comment>
<name>A0A161YF81_9CLOT</name>
<organism evidence="1 2">
    <name type="scientific">Clostridium magnum DSM 2767</name>
    <dbReference type="NCBI Taxonomy" id="1121326"/>
    <lineage>
        <taxon>Bacteria</taxon>
        <taxon>Bacillati</taxon>
        <taxon>Bacillota</taxon>
        <taxon>Clostridia</taxon>
        <taxon>Eubacteriales</taxon>
        <taxon>Clostridiaceae</taxon>
        <taxon>Clostridium</taxon>
    </lineage>
</organism>
<dbReference type="EMBL" id="LWAE01000015">
    <property type="protein sequence ID" value="KZL88692.1"/>
    <property type="molecule type" value="Genomic_DNA"/>
</dbReference>
<sequence>MLETILGAVAIATVIITFSLCKAAGKSDRGLDHPERINLRGK</sequence>
<dbReference type="PATRIC" id="fig|1121326.3.peg.6047"/>
<protein>
    <submittedName>
        <fullName evidence="1">Uncharacterized protein</fullName>
    </submittedName>
</protein>
<proteinExistence type="predicted"/>
<dbReference type="Proteomes" id="UP000076603">
    <property type="component" value="Unassembled WGS sequence"/>
</dbReference>
<keyword evidence="2" id="KW-1185">Reference proteome</keyword>